<feature type="domain" description="NACHT" evidence="1">
    <location>
        <begin position="246"/>
        <end position="366"/>
    </location>
</feature>
<dbReference type="AlphaFoldDB" id="A0A918FZC3"/>
<reference evidence="2" key="2">
    <citation type="submission" date="2020-09" db="EMBL/GenBank/DDBJ databases">
        <authorList>
            <person name="Sun Q."/>
            <person name="Ohkuma M."/>
        </authorList>
    </citation>
    <scope>NUCLEOTIDE SEQUENCE</scope>
    <source>
        <strain evidence="2">JCM 4386</strain>
    </source>
</reference>
<sequence length="961" mass="107415">MFSDPVLQQAAGGVIASVIGATATRLGVTLRSLGSRGLKEDEEVVKWFNTYTVAESAPRISTLPTGVPESELCRILESSAFHSVIHELLAARLTDAPEADVQDIRKVFELTLGYANPAVDISDFSDALFDYYDAEISSIVGRIQGASPEFLPRLRSEAFAARMVSSLKALERRVRSYDTADPQRDRAFLLRYKNHLLEEFGKIEPPDFERRRRVPISDLYVTPEINQLDMPNASPIDVWELGRRIDRTVLLGDPGGGKTTASNVLMHWHANSNGQLTPFLVTLREFASQDPPERSVLKHIEHTLEIIYQCPPPEGLISRLLLSGSALVIFDGLDELIDTARRSEVTTIVERFCTEYPMVKVLVTSRLVGYDQARLDDQCFTRYRVGGFDTARVSEYVRKWFAQESGISNPEAEALAEAFMSESVTVSDLRSNPLMLALMCILYRGEGSIPRNRPEVYEQCAGLLFRKWDARRRIHTELRARPHVEPALRHLAYWLFSRQDTESAVTHGGLISETAKFLHGRGFESIDEAKEAAEEFVDFCKGRAWVFSDAGTTARGEALYTFTHRTFLEYFTAAYLSSVSDTPEKLAKLLVPHVAKEEWEVVAELAVQMKDRSVDQGAARVYRSLLSDRRYTAFDSRSNLLCFLAACLESVDPPPAVVRELTRNCLSHLLRGSLNDQLFYAPLLVLVRCSGAYREIVASEITAKIDELAESSDESMRLAGLRLAVWCDPQNSTYSRGPLGSIGEEIGRYWRDFTEANCVRFESEIVAAAEADSGFLHLALMRRLIDLEQVLSHPHNFEKLTIGGHPIAIFGTIWSPYLPTQAIKLVTQPEDVAEDTLKDMAVVGKYVAQHSSPPWMRSDSGHWAGFVRPVVDPPTLQPLQSDAFLGASVLLMIIVELSGDVGFRSGTPEDLGFLSDLHPYLVTRVARQTEVVLPPLPIPQELQGLMERWALGEVDFLRSNA</sequence>
<evidence type="ECO:0000259" key="1">
    <source>
        <dbReference type="PROSITE" id="PS50837"/>
    </source>
</evidence>
<reference evidence="2" key="1">
    <citation type="journal article" date="2014" name="Int. J. Syst. Evol. Microbiol.">
        <title>Complete genome sequence of Corynebacterium casei LMG S-19264T (=DSM 44701T), isolated from a smear-ripened cheese.</title>
        <authorList>
            <consortium name="US DOE Joint Genome Institute (JGI-PGF)"/>
            <person name="Walter F."/>
            <person name="Albersmeier A."/>
            <person name="Kalinowski J."/>
            <person name="Ruckert C."/>
        </authorList>
    </citation>
    <scope>NUCLEOTIDE SEQUENCE</scope>
    <source>
        <strain evidence="2">JCM 4386</strain>
    </source>
</reference>
<keyword evidence="3" id="KW-1185">Reference proteome</keyword>
<dbReference type="PROSITE" id="PS50837">
    <property type="entry name" value="NACHT"/>
    <property type="match status" value="1"/>
</dbReference>
<dbReference type="SUPFAM" id="SSF52540">
    <property type="entry name" value="P-loop containing nucleoside triphosphate hydrolases"/>
    <property type="match status" value="1"/>
</dbReference>
<dbReference type="PANTHER" id="PTHR46844:SF1">
    <property type="entry name" value="SLR5058 PROTEIN"/>
    <property type="match status" value="1"/>
</dbReference>
<dbReference type="RefSeq" id="WP_190151891.1">
    <property type="nucleotide sequence ID" value="NZ_BMTL01000024.1"/>
</dbReference>
<dbReference type="Pfam" id="PF05729">
    <property type="entry name" value="NACHT"/>
    <property type="match status" value="1"/>
</dbReference>
<evidence type="ECO:0000313" key="2">
    <source>
        <dbReference type="EMBL" id="GGS07894.1"/>
    </source>
</evidence>
<accession>A0A918FZC3</accession>
<gene>
    <name evidence="2" type="ORF">GCM10010269_53720</name>
</gene>
<dbReference type="InterPro" id="IPR027417">
    <property type="entry name" value="P-loop_NTPase"/>
</dbReference>
<dbReference type="Proteomes" id="UP000606194">
    <property type="component" value="Unassembled WGS sequence"/>
</dbReference>
<protein>
    <recommendedName>
        <fullName evidence="1">NACHT domain-containing protein</fullName>
    </recommendedName>
</protein>
<name>A0A918FZC3_9ACTN</name>
<proteinExistence type="predicted"/>
<comment type="caution">
    <text evidence="2">The sequence shown here is derived from an EMBL/GenBank/DDBJ whole genome shotgun (WGS) entry which is preliminary data.</text>
</comment>
<evidence type="ECO:0000313" key="3">
    <source>
        <dbReference type="Proteomes" id="UP000606194"/>
    </source>
</evidence>
<dbReference type="InterPro" id="IPR007111">
    <property type="entry name" value="NACHT_NTPase"/>
</dbReference>
<dbReference type="Gene3D" id="3.40.50.300">
    <property type="entry name" value="P-loop containing nucleotide triphosphate hydrolases"/>
    <property type="match status" value="1"/>
</dbReference>
<dbReference type="PANTHER" id="PTHR46844">
    <property type="entry name" value="SLR5058 PROTEIN"/>
    <property type="match status" value="1"/>
</dbReference>
<organism evidence="2 3">
    <name type="scientific">Streptomyces humidus</name>
    <dbReference type="NCBI Taxonomy" id="52259"/>
    <lineage>
        <taxon>Bacteria</taxon>
        <taxon>Bacillati</taxon>
        <taxon>Actinomycetota</taxon>
        <taxon>Actinomycetes</taxon>
        <taxon>Kitasatosporales</taxon>
        <taxon>Streptomycetaceae</taxon>
        <taxon>Streptomyces</taxon>
    </lineage>
</organism>
<dbReference type="EMBL" id="BMTL01000024">
    <property type="protein sequence ID" value="GGS07894.1"/>
    <property type="molecule type" value="Genomic_DNA"/>
</dbReference>